<evidence type="ECO:0000256" key="3">
    <source>
        <dbReference type="ARBA" id="ARBA00022741"/>
    </source>
</evidence>
<dbReference type="Proteomes" id="UP001152797">
    <property type="component" value="Unassembled WGS sequence"/>
</dbReference>
<feature type="compositionally biased region" description="Basic and acidic residues" evidence="5">
    <location>
        <begin position="878"/>
        <end position="899"/>
    </location>
</feature>
<dbReference type="InterPro" id="IPR036052">
    <property type="entry name" value="TrpB-like_PALP_sf"/>
</dbReference>
<dbReference type="Gene3D" id="1.10.238.10">
    <property type="entry name" value="EF-hand"/>
    <property type="match status" value="1"/>
</dbReference>
<dbReference type="Gene3D" id="3.40.50.1100">
    <property type="match status" value="2"/>
</dbReference>
<evidence type="ECO:0000256" key="4">
    <source>
        <dbReference type="ARBA" id="ARBA00022898"/>
    </source>
</evidence>
<evidence type="ECO:0000259" key="6">
    <source>
        <dbReference type="PROSITE" id="PS50222"/>
    </source>
</evidence>
<organism evidence="7">
    <name type="scientific">Cladocopium goreaui</name>
    <dbReference type="NCBI Taxonomy" id="2562237"/>
    <lineage>
        <taxon>Eukaryota</taxon>
        <taxon>Sar</taxon>
        <taxon>Alveolata</taxon>
        <taxon>Dinophyceae</taxon>
        <taxon>Suessiales</taxon>
        <taxon>Symbiodiniaceae</taxon>
        <taxon>Cladocopium</taxon>
    </lineage>
</organism>
<dbReference type="EMBL" id="CAMXCT030005556">
    <property type="protein sequence ID" value="CAL4799975.1"/>
    <property type="molecule type" value="Genomic_DNA"/>
</dbReference>
<feature type="region of interest" description="Disordered" evidence="5">
    <location>
        <begin position="748"/>
        <end position="776"/>
    </location>
</feature>
<dbReference type="InterPro" id="IPR006703">
    <property type="entry name" value="G_AIG1"/>
</dbReference>
<dbReference type="InterPro" id="IPR001926">
    <property type="entry name" value="TrpB-like_PALP"/>
</dbReference>
<dbReference type="Gene3D" id="3.30.70.1170">
    <property type="entry name" value="Sun protein, domain 3"/>
    <property type="match status" value="1"/>
</dbReference>
<dbReference type="GO" id="GO:0005524">
    <property type="term" value="F:ATP binding"/>
    <property type="evidence" value="ECO:0007669"/>
    <property type="project" value="TreeGrafter"/>
</dbReference>
<reference evidence="8" key="2">
    <citation type="submission" date="2024-04" db="EMBL/GenBank/DDBJ databases">
        <authorList>
            <person name="Chen Y."/>
            <person name="Shah S."/>
            <person name="Dougan E. K."/>
            <person name="Thang M."/>
            <person name="Chan C."/>
        </authorList>
    </citation>
    <scope>NUCLEOTIDE SEQUENCE [LARGE SCALE GENOMIC DNA]</scope>
</reference>
<evidence type="ECO:0000313" key="10">
    <source>
        <dbReference type="Proteomes" id="UP001152797"/>
    </source>
</evidence>
<reference evidence="7" key="1">
    <citation type="submission" date="2022-10" db="EMBL/GenBank/DDBJ databases">
        <authorList>
            <person name="Chen Y."/>
            <person name="Dougan E. K."/>
            <person name="Chan C."/>
            <person name="Rhodes N."/>
            <person name="Thang M."/>
        </authorList>
    </citation>
    <scope>NUCLEOTIDE SEQUENCE</scope>
</reference>
<accession>A0A9P1DQ00</accession>
<evidence type="ECO:0000256" key="1">
    <source>
        <dbReference type="ARBA" id="ARBA00001933"/>
    </source>
</evidence>
<keyword evidence="4" id="KW-0663">Pyridoxal phosphate</keyword>
<dbReference type="GO" id="GO:0030170">
    <property type="term" value="F:pyridoxal phosphate binding"/>
    <property type="evidence" value="ECO:0007669"/>
    <property type="project" value="TreeGrafter"/>
</dbReference>
<gene>
    <name evidence="7" type="ORF">C1SCF055_LOCUS37705</name>
</gene>
<name>A0A9P1DQ00_9DINO</name>
<dbReference type="Pfam" id="PF00291">
    <property type="entry name" value="PALP"/>
    <property type="match status" value="1"/>
</dbReference>
<dbReference type="EMBL" id="CAMXCT010005556">
    <property type="protein sequence ID" value="CAI4012663.1"/>
    <property type="molecule type" value="Genomic_DNA"/>
</dbReference>
<dbReference type="InterPro" id="IPR011992">
    <property type="entry name" value="EF-hand-dom_pair"/>
</dbReference>
<dbReference type="PANTHER" id="PTHR43050:SF1">
    <property type="entry name" value="SERINE RACEMASE"/>
    <property type="match status" value="1"/>
</dbReference>
<feature type="compositionally biased region" description="Basic residues" evidence="5">
    <location>
        <begin position="755"/>
        <end position="764"/>
    </location>
</feature>
<comment type="cofactor">
    <cofactor evidence="1">
        <name>pyridoxal 5'-phosphate</name>
        <dbReference type="ChEBI" id="CHEBI:597326"/>
    </cofactor>
</comment>
<feature type="region of interest" description="Disordered" evidence="5">
    <location>
        <begin position="465"/>
        <end position="504"/>
    </location>
</feature>
<dbReference type="CDD" id="cd01562">
    <property type="entry name" value="Thr-dehyd"/>
    <property type="match status" value="1"/>
</dbReference>
<dbReference type="SUPFAM" id="SSF53686">
    <property type="entry name" value="Tryptophan synthase beta subunit-like PLP-dependent enzymes"/>
    <property type="match status" value="1"/>
</dbReference>
<dbReference type="GO" id="GO:0000287">
    <property type="term" value="F:magnesium ion binding"/>
    <property type="evidence" value="ECO:0007669"/>
    <property type="project" value="TreeGrafter"/>
</dbReference>
<dbReference type="GO" id="GO:0003941">
    <property type="term" value="F:L-serine ammonia-lyase activity"/>
    <property type="evidence" value="ECO:0007669"/>
    <property type="project" value="TreeGrafter"/>
</dbReference>
<dbReference type="GO" id="GO:0005509">
    <property type="term" value="F:calcium ion binding"/>
    <property type="evidence" value="ECO:0007669"/>
    <property type="project" value="InterPro"/>
</dbReference>
<dbReference type="GO" id="GO:0070179">
    <property type="term" value="P:D-serine biosynthetic process"/>
    <property type="evidence" value="ECO:0007669"/>
    <property type="project" value="TreeGrafter"/>
</dbReference>
<proteinExistence type="inferred from homology"/>
<dbReference type="GO" id="GO:0005525">
    <property type="term" value="F:GTP binding"/>
    <property type="evidence" value="ECO:0007669"/>
    <property type="project" value="InterPro"/>
</dbReference>
<dbReference type="SUPFAM" id="SSF47473">
    <property type="entry name" value="EF-hand"/>
    <property type="match status" value="1"/>
</dbReference>
<evidence type="ECO:0000313" key="9">
    <source>
        <dbReference type="EMBL" id="CAL4799975.1"/>
    </source>
</evidence>
<sequence length="1308" mass="142550">MPPPAFNAALVTPDAVLEAYKRLQPHVHRTRVFTCDQLDQRASHGSARKLFLKAEHEQKIGAFKIRGAINAICLSAADYIVTQSSGNHAQAIALGCKLLGKKAVVVMPEDSPGVKVSAVRDTYGAEVRFCKATQEAREAMSADIVRELREKFGEEKAEEIHPNQDIRVVNGQGSVGLELLEQEPDLDAIVVSIGGGGLISGVATYVKSVKSHIKVIGAEPERAKSAFMSKQAGKLVKNPPNTVIHTIADSVKSSLGPTTYPVVRDLVDDVFTATEQEIEDATKFMMERAKQVVEPGCGLAVAVATSAQLYQRHLFHGRQMALTVDSLGMPCAVAQGLTSSSVWRAALAQRIHLIQAMTFLRVNTARISRDKVHMFLSSRSVPVEKTLNSQMGLLLTSKQNMLDIPEYKLGYFEIQDESSQLIADQVDAKPGDLVMDFCAGSGGKALCIGPKMLNRGQDIPQALLQGVPGDDDCPRFSDGPSLASPTDMSPEEEKSFPEEEEDELALPPGGMFTVLMFGMTGAGKSALGNLMAGCEAFASGDDTASVTNLDSVMRYEATDDSLVVLDTIGLGDTEIDQDKVVASIRDVALSAVNGVDAMCFVMRNARITDDAIARLIYVTEYLWGSNCLLNLYVIVTFASKYLASRKEANEWIERQVELNWRFKHIYELVGRNPYRFLFVDNPSTDSGEPNIEERQAASRKALMTAFIQHPRDVIPPFTHSVMEKARRLVEEQKKEVERATEKFAQLHAAKLEREKKRKSKRNSRRQNTAGTEQAQQAVQVALEEKKKAQMSLTEALLKVRSDADFQREVAMEAELATLRFGQDFDLPDSESTKGTGTTAPGTPTSNPSQNPVQACKRMFFSLVSSVNKMGIRKGSSKNIKDVKEPRKGSKGIKKDEPKKTQPPQRKTSAEDIQKTLDAAIFQLKTNMKGPPQAVFKQLDKRKTGMVTPMEFSEFVQKNVSQISRAQIGGLWRMADRNCDGKLDLQESSCTTSVIQSCSNRSAAFASVDPTFVGRLAMPSRGRHPGNALLALFVASALFAAAGFVQSNAFVATGNRQTRVSLAAPGALAAPLQAATNPLEHPVTASRLRSLGCLLLAMGAFAARSGARPTNGFRLAGPKLLVQFHPRASESKLATAALGTAYSMELGNEWNVDSAGADLNLASELIDIAPTASPKPMVAAFGQTAQRLPGLGALKSSKGRRAHQRRQHRNIGSKLCASLRYEMPSLSFDSSRVRSKIQMGLSIGASPKIPKSRNAARSNESIESDQVMAELLFRSYSGEDHEKKTAIPFEDQWSLTSLVRDTRMLKEAL</sequence>
<feature type="domain" description="EF-hand" evidence="6">
    <location>
        <begin position="932"/>
        <end position="961"/>
    </location>
</feature>
<dbReference type="InterPro" id="IPR029063">
    <property type="entry name" value="SAM-dependent_MTases_sf"/>
</dbReference>
<keyword evidence="10" id="KW-1185">Reference proteome</keyword>
<dbReference type="InterPro" id="IPR002048">
    <property type="entry name" value="EF_hand_dom"/>
</dbReference>
<comment type="similarity">
    <text evidence="2">Belongs to the serine/threonine dehydratase family.</text>
</comment>
<comment type="caution">
    <text evidence="7">The sequence shown here is derived from an EMBL/GenBank/DDBJ whole genome shotgun (WGS) entry which is preliminary data.</text>
</comment>
<dbReference type="Pfam" id="PF04548">
    <property type="entry name" value="AIG1"/>
    <property type="match status" value="1"/>
</dbReference>
<dbReference type="Gene3D" id="3.40.50.300">
    <property type="entry name" value="P-loop containing nucleotide triphosphate hydrolases"/>
    <property type="match status" value="1"/>
</dbReference>
<dbReference type="InterPro" id="IPR027417">
    <property type="entry name" value="P-loop_NTPase"/>
</dbReference>
<protein>
    <submittedName>
        <fullName evidence="9">Serine racemase</fullName>
    </submittedName>
</protein>
<evidence type="ECO:0000313" key="8">
    <source>
        <dbReference type="EMBL" id="CAL1166038.1"/>
    </source>
</evidence>
<evidence type="ECO:0000313" key="7">
    <source>
        <dbReference type="EMBL" id="CAI4012663.1"/>
    </source>
</evidence>
<feature type="region of interest" description="Disordered" evidence="5">
    <location>
        <begin position="873"/>
        <end position="911"/>
    </location>
</feature>
<feature type="region of interest" description="Disordered" evidence="5">
    <location>
        <begin position="821"/>
        <end position="851"/>
    </location>
</feature>
<dbReference type="GO" id="GO:0018114">
    <property type="term" value="F:threonine racemase activity"/>
    <property type="evidence" value="ECO:0007669"/>
    <property type="project" value="TreeGrafter"/>
</dbReference>
<feature type="compositionally biased region" description="Low complexity" evidence="5">
    <location>
        <begin position="832"/>
        <end position="848"/>
    </location>
</feature>
<dbReference type="Gene3D" id="3.40.50.150">
    <property type="entry name" value="Vaccinia Virus protein VP39"/>
    <property type="match status" value="1"/>
</dbReference>
<dbReference type="SUPFAM" id="SSF52540">
    <property type="entry name" value="P-loop containing nucleoside triphosphate hydrolases"/>
    <property type="match status" value="1"/>
</dbReference>
<dbReference type="OrthoDB" id="8954335at2759"/>
<keyword evidence="3" id="KW-0547">Nucleotide-binding</keyword>
<dbReference type="GO" id="GO:0030378">
    <property type="term" value="F:serine racemase activity"/>
    <property type="evidence" value="ECO:0007669"/>
    <property type="project" value="TreeGrafter"/>
</dbReference>
<dbReference type="PROSITE" id="PS50222">
    <property type="entry name" value="EF_HAND_2"/>
    <property type="match status" value="1"/>
</dbReference>
<dbReference type="SUPFAM" id="SSF53335">
    <property type="entry name" value="S-adenosyl-L-methionine-dependent methyltransferases"/>
    <property type="match status" value="1"/>
</dbReference>
<evidence type="ECO:0000256" key="5">
    <source>
        <dbReference type="SAM" id="MobiDB-lite"/>
    </source>
</evidence>
<evidence type="ECO:0000256" key="2">
    <source>
        <dbReference type="ARBA" id="ARBA00010869"/>
    </source>
</evidence>
<dbReference type="PANTHER" id="PTHR43050">
    <property type="entry name" value="SERINE / THREONINE RACEMASE FAMILY MEMBER"/>
    <property type="match status" value="1"/>
</dbReference>
<dbReference type="EMBL" id="CAMXCT020005556">
    <property type="protein sequence ID" value="CAL1166038.1"/>
    <property type="molecule type" value="Genomic_DNA"/>
</dbReference>